<name>A0ACC4D4E1_POPAL</name>
<comment type="caution">
    <text evidence="1">The sequence shown here is derived from an EMBL/GenBank/DDBJ whole genome shotgun (WGS) entry which is preliminary data.</text>
</comment>
<keyword evidence="2" id="KW-1185">Reference proteome</keyword>
<evidence type="ECO:0000313" key="2">
    <source>
        <dbReference type="Proteomes" id="UP000309997"/>
    </source>
</evidence>
<protein>
    <submittedName>
        <fullName evidence="1">Uncharacterized protein</fullName>
    </submittedName>
</protein>
<gene>
    <name evidence="1" type="ORF">D5086_003045</name>
</gene>
<sequence length="66" mass="7575">MPTFTTTTIMSSQNSNLSGRGPLRLLEDRSSSHRSKSTRLSLELDNYGTIDEERWLNERSKDSKRS</sequence>
<proteinExistence type="predicted"/>
<organism evidence="1 2">
    <name type="scientific">Populus alba</name>
    <name type="common">White poplar</name>
    <dbReference type="NCBI Taxonomy" id="43335"/>
    <lineage>
        <taxon>Eukaryota</taxon>
        <taxon>Viridiplantae</taxon>
        <taxon>Streptophyta</taxon>
        <taxon>Embryophyta</taxon>
        <taxon>Tracheophyta</taxon>
        <taxon>Spermatophyta</taxon>
        <taxon>Magnoliopsida</taxon>
        <taxon>eudicotyledons</taxon>
        <taxon>Gunneridae</taxon>
        <taxon>Pentapetalae</taxon>
        <taxon>rosids</taxon>
        <taxon>fabids</taxon>
        <taxon>Malpighiales</taxon>
        <taxon>Salicaceae</taxon>
        <taxon>Saliceae</taxon>
        <taxon>Populus</taxon>
    </lineage>
</organism>
<reference evidence="1 2" key="1">
    <citation type="journal article" date="2024" name="Plant Biotechnol. J.">
        <title>Genome and CRISPR/Cas9 system of a widespread forest tree (Populus alba) in the world.</title>
        <authorList>
            <person name="Liu Y.J."/>
            <person name="Jiang P.F."/>
            <person name="Han X.M."/>
            <person name="Li X.Y."/>
            <person name="Wang H.M."/>
            <person name="Wang Y.J."/>
            <person name="Wang X.X."/>
            <person name="Zeng Q.Y."/>
        </authorList>
    </citation>
    <scope>NUCLEOTIDE SEQUENCE [LARGE SCALE GENOMIC DNA]</scope>
    <source>
        <strain evidence="2">cv. PAL-ZL1</strain>
    </source>
</reference>
<accession>A0ACC4D4E1</accession>
<dbReference type="EMBL" id="RCHU02000001">
    <property type="protein sequence ID" value="KAL3612025.1"/>
    <property type="molecule type" value="Genomic_DNA"/>
</dbReference>
<dbReference type="Proteomes" id="UP000309997">
    <property type="component" value="Unassembled WGS sequence"/>
</dbReference>
<evidence type="ECO:0000313" key="1">
    <source>
        <dbReference type="EMBL" id="KAL3612025.1"/>
    </source>
</evidence>